<organism evidence="3 4">
    <name type="scientific">Enterococcus termitis</name>
    <dbReference type="NCBI Taxonomy" id="332950"/>
    <lineage>
        <taxon>Bacteria</taxon>
        <taxon>Bacillati</taxon>
        <taxon>Bacillota</taxon>
        <taxon>Bacilli</taxon>
        <taxon>Lactobacillales</taxon>
        <taxon>Enterococcaceae</taxon>
        <taxon>Enterococcus</taxon>
    </lineage>
</organism>
<gene>
    <name evidence="3" type="ORF">BCR25_06275</name>
</gene>
<keyword evidence="2" id="KW-0812">Transmembrane</keyword>
<evidence type="ECO:0008006" key="5">
    <source>
        <dbReference type="Google" id="ProtNLM"/>
    </source>
</evidence>
<dbReference type="EMBL" id="MIJY01000023">
    <property type="protein sequence ID" value="OEG13093.1"/>
    <property type="molecule type" value="Genomic_DNA"/>
</dbReference>
<sequence>MIVVYKETSKYIKIFFTGLVLFVSMIHLSSVNVLAEDLDKSEVGIQFEKTIDSSDEPTPKDNTPKPKDGNEAKIKKLNLPNTGELIKNLSLLVGMMILIATVFVFILDKKSDLDQK</sequence>
<evidence type="ECO:0000313" key="4">
    <source>
        <dbReference type="Proteomes" id="UP000095094"/>
    </source>
</evidence>
<dbReference type="NCBIfam" id="TIGR01167">
    <property type="entry name" value="LPXTG_anchor"/>
    <property type="match status" value="1"/>
</dbReference>
<protein>
    <recommendedName>
        <fullName evidence="5">Gram-positive cocci surface proteins LPxTG domain-containing protein</fullName>
    </recommendedName>
</protein>
<dbReference type="AlphaFoldDB" id="A0A1E5GK41"/>
<comment type="caution">
    <text evidence="3">The sequence shown here is derived from an EMBL/GenBank/DDBJ whole genome shotgun (WGS) entry which is preliminary data.</text>
</comment>
<dbReference type="OrthoDB" id="9896007at2"/>
<feature type="transmembrane region" description="Helical" evidence="2">
    <location>
        <begin position="12"/>
        <end position="35"/>
    </location>
</feature>
<keyword evidence="2" id="KW-1133">Transmembrane helix</keyword>
<reference evidence="4" key="1">
    <citation type="submission" date="2016-09" db="EMBL/GenBank/DDBJ databases">
        <authorList>
            <person name="Gulvik C.A."/>
        </authorList>
    </citation>
    <scope>NUCLEOTIDE SEQUENCE [LARGE SCALE GENOMIC DNA]</scope>
    <source>
        <strain evidence="4">LMG 8895</strain>
    </source>
</reference>
<accession>A0A1E5GK41</accession>
<keyword evidence="2" id="KW-0472">Membrane</keyword>
<feature type="region of interest" description="Disordered" evidence="1">
    <location>
        <begin position="49"/>
        <end position="74"/>
    </location>
</feature>
<keyword evidence="4" id="KW-1185">Reference proteome</keyword>
<evidence type="ECO:0000256" key="1">
    <source>
        <dbReference type="SAM" id="MobiDB-lite"/>
    </source>
</evidence>
<dbReference type="Proteomes" id="UP000095094">
    <property type="component" value="Unassembled WGS sequence"/>
</dbReference>
<feature type="transmembrane region" description="Helical" evidence="2">
    <location>
        <begin position="89"/>
        <end position="107"/>
    </location>
</feature>
<proteinExistence type="predicted"/>
<evidence type="ECO:0000313" key="3">
    <source>
        <dbReference type="EMBL" id="OEG13093.1"/>
    </source>
</evidence>
<evidence type="ECO:0000256" key="2">
    <source>
        <dbReference type="SAM" id="Phobius"/>
    </source>
</evidence>
<dbReference type="RefSeq" id="WP_069663792.1">
    <property type="nucleotide sequence ID" value="NZ_JBHUJJ010000001.1"/>
</dbReference>
<name>A0A1E5GK41_9ENTE</name>